<comment type="subcellular location">
    <subcellularLocation>
        <location evidence="1">Membrane</location>
        <topology evidence="1">Multi-pass membrane protein</topology>
    </subcellularLocation>
</comment>
<dbReference type="AlphaFoldDB" id="A0A8J2K6M4"/>
<dbReference type="InterPro" id="IPR020846">
    <property type="entry name" value="MFS_dom"/>
</dbReference>
<proteinExistence type="predicted"/>
<keyword evidence="4 5" id="KW-0472">Membrane</keyword>
<reference evidence="7" key="1">
    <citation type="submission" date="2021-06" db="EMBL/GenBank/DDBJ databases">
        <authorList>
            <person name="Hodson N. C."/>
            <person name="Mongue J. A."/>
            <person name="Jaron S. K."/>
        </authorList>
    </citation>
    <scope>NUCLEOTIDE SEQUENCE</scope>
</reference>
<dbReference type="Proteomes" id="UP000708208">
    <property type="component" value="Unassembled WGS sequence"/>
</dbReference>
<evidence type="ECO:0000256" key="2">
    <source>
        <dbReference type="ARBA" id="ARBA00022692"/>
    </source>
</evidence>
<feature type="transmembrane region" description="Helical" evidence="5">
    <location>
        <begin position="80"/>
        <end position="98"/>
    </location>
</feature>
<evidence type="ECO:0000259" key="6">
    <source>
        <dbReference type="PROSITE" id="PS50850"/>
    </source>
</evidence>
<dbReference type="EMBL" id="CAJVCH010187873">
    <property type="protein sequence ID" value="CAG7730012.1"/>
    <property type="molecule type" value="Genomic_DNA"/>
</dbReference>
<keyword evidence="2 5" id="KW-0812">Transmembrane</keyword>
<feature type="non-terminal residue" evidence="7">
    <location>
        <position position="198"/>
    </location>
</feature>
<dbReference type="GO" id="GO:0016020">
    <property type="term" value="C:membrane"/>
    <property type="evidence" value="ECO:0007669"/>
    <property type="project" value="UniProtKB-SubCell"/>
</dbReference>
<evidence type="ECO:0000256" key="1">
    <source>
        <dbReference type="ARBA" id="ARBA00004141"/>
    </source>
</evidence>
<protein>
    <recommendedName>
        <fullName evidence="6">Major facilitator superfamily (MFS) profile domain-containing protein</fullName>
    </recommendedName>
</protein>
<keyword evidence="3 5" id="KW-1133">Transmembrane helix</keyword>
<evidence type="ECO:0000313" key="7">
    <source>
        <dbReference type="EMBL" id="CAG7730012.1"/>
    </source>
</evidence>
<keyword evidence="8" id="KW-1185">Reference proteome</keyword>
<sequence length="198" mass="21565">MGSESEFKEKRSHSFIIVCVYIFFGSCELVMILPNLHLYLQTLGLTSEACFGLILSAYSVSSAISGLLGGCLVDLTPCHIKSVLIVSIMFRILGNFQYSLGLSVWNVFFARVITGLSGVAGTAVLAEFGRITTREERTMFFSLTETAFQVGILLSPALQFLISLVNFDIFGLAINILNAPGLVMGFLWIILLLAATFA</sequence>
<dbReference type="PANTHER" id="PTHR23510">
    <property type="entry name" value="INNER MEMBRANE TRANSPORT PROTEIN YAJR"/>
    <property type="match status" value="1"/>
</dbReference>
<organism evidence="7 8">
    <name type="scientific">Allacma fusca</name>
    <dbReference type="NCBI Taxonomy" id="39272"/>
    <lineage>
        <taxon>Eukaryota</taxon>
        <taxon>Metazoa</taxon>
        <taxon>Ecdysozoa</taxon>
        <taxon>Arthropoda</taxon>
        <taxon>Hexapoda</taxon>
        <taxon>Collembola</taxon>
        <taxon>Symphypleona</taxon>
        <taxon>Sminthuridae</taxon>
        <taxon>Allacma</taxon>
    </lineage>
</organism>
<dbReference type="InterPro" id="IPR051068">
    <property type="entry name" value="MFS_Domain-Containing_Protein"/>
</dbReference>
<gene>
    <name evidence="7" type="ORF">AFUS01_LOCUS18690</name>
</gene>
<feature type="transmembrane region" description="Helical" evidence="5">
    <location>
        <begin position="53"/>
        <end position="73"/>
    </location>
</feature>
<evidence type="ECO:0000256" key="4">
    <source>
        <dbReference type="ARBA" id="ARBA00023136"/>
    </source>
</evidence>
<dbReference type="PANTHER" id="PTHR23510:SF16">
    <property type="entry name" value="MAJOR FACILITATOR SUPERFAMILY (MFS) PROFILE DOMAIN-CONTAINING PROTEIN"/>
    <property type="match status" value="1"/>
</dbReference>
<evidence type="ECO:0000256" key="5">
    <source>
        <dbReference type="SAM" id="Phobius"/>
    </source>
</evidence>
<feature type="domain" description="Major facilitator superfamily (MFS) profile" evidence="6">
    <location>
        <begin position="14"/>
        <end position="198"/>
    </location>
</feature>
<feature type="transmembrane region" description="Helical" evidence="5">
    <location>
        <begin position="147"/>
        <end position="167"/>
    </location>
</feature>
<dbReference type="Pfam" id="PF07690">
    <property type="entry name" value="MFS_1"/>
    <property type="match status" value="1"/>
</dbReference>
<name>A0A8J2K6M4_9HEXA</name>
<feature type="transmembrane region" description="Helical" evidence="5">
    <location>
        <begin position="104"/>
        <end position="126"/>
    </location>
</feature>
<feature type="transmembrane region" description="Helical" evidence="5">
    <location>
        <begin position="12"/>
        <end position="33"/>
    </location>
</feature>
<accession>A0A8J2K6M4</accession>
<evidence type="ECO:0000256" key="3">
    <source>
        <dbReference type="ARBA" id="ARBA00022989"/>
    </source>
</evidence>
<comment type="caution">
    <text evidence="7">The sequence shown here is derived from an EMBL/GenBank/DDBJ whole genome shotgun (WGS) entry which is preliminary data.</text>
</comment>
<feature type="transmembrane region" description="Helical" evidence="5">
    <location>
        <begin position="173"/>
        <end position="197"/>
    </location>
</feature>
<dbReference type="PROSITE" id="PS50850">
    <property type="entry name" value="MFS"/>
    <property type="match status" value="1"/>
</dbReference>
<evidence type="ECO:0000313" key="8">
    <source>
        <dbReference type="Proteomes" id="UP000708208"/>
    </source>
</evidence>
<dbReference type="InterPro" id="IPR011701">
    <property type="entry name" value="MFS"/>
</dbReference>
<dbReference type="OrthoDB" id="6432183at2759"/>
<dbReference type="GO" id="GO:0022857">
    <property type="term" value="F:transmembrane transporter activity"/>
    <property type="evidence" value="ECO:0007669"/>
    <property type="project" value="InterPro"/>
</dbReference>